<dbReference type="EMBL" id="LAZR01060302">
    <property type="protein sequence ID" value="KKK65971.1"/>
    <property type="molecule type" value="Genomic_DNA"/>
</dbReference>
<comment type="caution">
    <text evidence="1">The sequence shown here is derived from an EMBL/GenBank/DDBJ whole genome shotgun (WGS) entry which is preliminary data.</text>
</comment>
<accession>A0A0F9A188</accession>
<sequence length="73" mass="8542">MKIFIELWKLGIEGAGYTCRDCWDKLKQYGFHYIYLVDERKKSVRRTDYDGLMAFISSAEGVNLLCSKEEVPI</sequence>
<name>A0A0F9A188_9ZZZZ</name>
<dbReference type="AlphaFoldDB" id="A0A0F9A188"/>
<gene>
    <name evidence="1" type="ORF">LCGC14_2968780</name>
</gene>
<protein>
    <submittedName>
        <fullName evidence="1">Uncharacterized protein</fullName>
    </submittedName>
</protein>
<organism evidence="1">
    <name type="scientific">marine sediment metagenome</name>
    <dbReference type="NCBI Taxonomy" id="412755"/>
    <lineage>
        <taxon>unclassified sequences</taxon>
        <taxon>metagenomes</taxon>
        <taxon>ecological metagenomes</taxon>
    </lineage>
</organism>
<reference evidence="1" key="1">
    <citation type="journal article" date="2015" name="Nature">
        <title>Complex archaea that bridge the gap between prokaryotes and eukaryotes.</title>
        <authorList>
            <person name="Spang A."/>
            <person name="Saw J.H."/>
            <person name="Jorgensen S.L."/>
            <person name="Zaremba-Niedzwiedzka K."/>
            <person name="Martijn J."/>
            <person name="Lind A.E."/>
            <person name="van Eijk R."/>
            <person name="Schleper C."/>
            <person name="Guy L."/>
            <person name="Ettema T.J."/>
        </authorList>
    </citation>
    <scope>NUCLEOTIDE SEQUENCE</scope>
</reference>
<proteinExistence type="predicted"/>
<evidence type="ECO:0000313" key="1">
    <source>
        <dbReference type="EMBL" id="KKK65971.1"/>
    </source>
</evidence>